<dbReference type="SUPFAM" id="SSF55120">
    <property type="entry name" value="Pseudouridine synthase"/>
    <property type="match status" value="1"/>
</dbReference>
<keyword evidence="3 4" id="KW-0413">Isomerase</keyword>
<comment type="catalytic activity">
    <reaction evidence="4">
        <text>uridine(38/39/40) in tRNA = pseudouridine(38/39/40) in tRNA</text>
        <dbReference type="Rhea" id="RHEA:22376"/>
        <dbReference type="Rhea" id="RHEA-COMP:10085"/>
        <dbReference type="Rhea" id="RHEA-COMP:10087"/>
        <dbReference type="ChEBI" id="CHEBI:65314"/>
        <dbReference type="ChEBI" id="CHEBI:65315"/>
        <dbReference type="EC" id="5.4.99.12"/>
    </reaction>
</comment>
<evidence type="ECO:0000313" key="8">
    <source>
        <dbReference type="Proteomes" id="UP001152797"/>
    </source>
</evidence>
<evidence type="ECO:0000256" key="2">
    <source>
        <dbReference type="ARBA" id="ARBA00022694"/>
    </source>
</evidence>
<protein>
    <recommendedName>
        <fullName evidence="4">tRNA pseudouridine synthase</fullName>
        <ecNumber evidence="4">5.4.99.12</ecNumber>
    </recommendedName>
</protein>
<dbReference type="InterPro" id="IPR020094">
    <property type="entry name" value="TruA/RsuA/RluB/E/F_N"/>
</dbReference>
<dbReference type="EC" id="5.4.99.12" evidence="4"/>
<dbReference type="GO" id="GO:0003723">
    <property type="term" value="F:RNA binding"/>
    <property type="evidence" value="ECO:0007669"/>
    <property type="project" value="InterPro"/>
</dbReference>
<reference evidence="6" key="1">
    <citation type="submission" date="2022-10" db="EMBL/GenBank/DDBJ databases">
        <authorList>
            <person name="Chen Y."/>
            <person name="Dougan E. K."/>
            <person name="Chan C."/>
            <person name="Rhodes N."/>
            <person name="Thang M."/>
        </authorList>
    </citation>
    <scope>NUCLEOTIDE SEQUENCE</scope>
</reference>
<dbReference type="GO" id="GO:0160147">
    <property type="term" value="F:tRNA pseudouridine(38-40) synthase activity"/>
    <property type="evidence" value="ECO:0007669"/>
    <property type="project" value="UniProtKB-EC"/>
</dbReference>
<proteinExistence type="inferred from homology"/>
<dbReference type="Gene3D" id="3.30.70.660">
    <property type="entry name" value="Pseudouridine synthase I, catalytic domain, C-terminal subdomain"/>
    <property type="match status" value="1"/>
</dbReference>
<dbReference type="InterPro" id="IPR001406">
    <property type="entry name" value="PsdUridine_synth_TruA"/>
</dbReference>
<evidence type="ECO:0000256" key="3">
    <source>
        <dbReference type="ARBA" id="ARBA00023235"/>
    </source>
</evidence>
<dbReference type="EMBL" id="CAMXCT030005201">
    <property type="protein sequence ID" value="CAL4798983.1"/>
    <property type="molecule type" value="Genomic_DNA"/>
</dbReference>
<dbReference type="EMBL" id="CAMXCT020005201">
    <property type="protein sequence ID" value="CAL1165046.1"/>
    <property type="molecule type" value="Genomic_DNA"/>
</dbReference>
<accession>A0A9P1DLF0</accession>
<evidence type="ECO:0000313" key="6">
    <source>
        <dbReference type="EMBL" id="CAI4011671.1"/>
    </source>
</evidence>
<dbReference type="Pfam" id="PF01416">
    <property type="entry name" value="PseudoU_synth_1"/>
    <property type="match status" value="1"/>
</dbReference>
<dbReference type="EMBL" id="CAMXCT010005201">
    <property type="protein sequence ID" value="CAI4011671.1"/>
    <property type="molecule type" value="Genomic_DNA"/>
</dbReference>
<name>A0A9P1DLF0_9DINO</name>
<keyword evidence="2 4" id="KW-0819">tRNA processing</keyword>
<dbReference type="InterPro" id="IPR020095">
    <property type="entry name" value="PsdUridine_synth_TruA_C"/>
</dbReference>
<keyword evidence="8" id="KW-1185">Reference proteome</keyword>
<evidence type="ECO:0000256" key="4">
    <source>
        <dbReference type="RuleBase" id="RU003792"/>
    </source>
</evidence>
<comment type="similarity">
    <text evidence="1 4">Belongs to the tRNA pseudouridine synthase TruA family.</text>
</comment>
<dbReference type="AlphaFoldDB" id="A0A9P1DLF0"/>
<dbReference type="InterPro" id="IPR020097">
    <property type="entry name" value="PsdUridine_synth_TruA_a/b_dom"/>
</dbReference>
<sequence>MEAAWPQGARTVHGSLLTALMKSHPQYGRHIAGPVPQLVGCSRTDRGVHAEAQVAHVDLVSLSDLDAATLKRRCNHRLPSDLRVMDVEAVDQNFHARKSALKKCYRYDLLLADEATPFQARYVWPVGPVDLPLLRTVAEQWNGRRVDCRPFTVNWRSSCRDGTDVFDEDYYGPLQKQLSVRLDGGFPALRIYVEADAFLYRMVRVLVTALVAAGQHVVRPQELEVAEPTSLAMALKRVKGQCRIAPPNGLFLQRITYAEEEKHRRR</sequence>
<evidence type="ECO:0000256" key="1">
    <source>
        <dbReference type="ARBA" id="ARBA00009375"/>
    </source>
</evidence>
<reference evidence="7" key="2">
    <citation type="submission" date="2024-04" db="EMBL/GenBank/DDBJ databases">
        <authorList>
            <person name="Chen Y."/>
            <person name="Shah S."/>
            <person name="Dougan E. K."/>
            <person name="Thang M."/>
            <person name="Chan C."/>
        </authorList>
    </citation>
    <scope>NUCLEOTIDE SEQUENCE [LARGE SCALE GENOMIC DNA]</scope>
</reference>
<dbReference type="GO" id="GO:0031119">
    <property type="term" value="P:tRNA pseudouridine synthesis"/>
    <property type="evidence" value="ECO:0007669"/>
    <property type="project" value="TreeGrafter"/>
</dbReference>
<dbReference type="PANTHER" id="PTHR11142:SF0">
    <property type="entry name" value="TRNA PSEUDOURIDINE SYNTHASE-LIKE 1"/>
    <property type="match status" value="1"/>
</dbReference>
<dbReference type="OrthoDB" id="447485at2759"/>
<feature type="domain" description="Pseudouridine synthase I TruA alpha/beta" evidence="5">
    <location>
        <begin position="188"/>
        <end position="257"/>
    </location>
</feature>
<comment type="caution">
    <text evidence="6">The sequence shown here is derived from an EMBL/GenBank/DDBJ whole genome shotgun (WGS) entry which is preliminary data.</text>
</comment>
<evidence type="ECO:0000259" key="5">
    <source>
        <dbReference type="Pfam" id="PF01416"/>
    </source>
</evidence>
<evidence type="ECO:0000313" key="7">
    <source>
        <dbReference type="EMBL" id="CAL1165046.1"/>
    </source>
</evidence>
<organism evidence="6">
    <name type="scientific">Cladocopium goreaui</name>
    <dbReference type="NCBI Taxonomy" id="2562237"/>
    <lineage>
        <taxon>Eukaryota</taxon>
        <taxon>Sar</taxon>
        <taxon>Alveolata</taxon>
        <taxon>Dinophyceae</taxon>
        <taxon>Suessiales</taxon>
        <taxon>Symbiodiniaceae</taxon>
        <taxon>Cladocopium</taxon>
    </lineage>
</organism>
<dbReference type="Proteomes" id="UP001152797">
    <property type="component" value="Unassembled WGS sequence"/>
</dbReference>
<dbReference type="PANTHER" id="PTHR11142">
    <property type="entry name" value="PSEUDOURIDYLATE SYNTHASE"/>
    <property type="match status" value="1"/>
</dbReference>
<dbReference type="Gene3D" id="3.30.70.580">
    <property type="entry name" value="Pseudouridine synthase I, catalytic domain, N-terminal subdomain"/>
    <property type="match status" value="1"/>
</dbReference>
<dbReference type="InterPro" id="IPR020103">
    <property type="entry name" value="PsdUridine_synth_cat_dom_sf"/>
</dbReference>
<gene>
    <name evidence="6" type="ORF">C1SCF055_LOCUS36809</name>
</gene>